<keyword evidence="1" id="KW-0812">Transmembrane</keyword>
<proteinExistence type="predicted"/>
<protein>
    <recommendedName>
        <fullName evidence="4">Transmembrane protein</fullName>
    </recommendedName>
</protein>
<reference evidence="2" key="1">
    <citation type="journal article" date="2020" name="Microbiol. Resour. Announc.">
        <title>Complete Genome Sequence of Novel Psychrotolerant Legionella Strain TUM19329, Isolated from Antarctic Lake Sediment.</title>
        <authorList>
            <person name="Shimada S."/>
            <person name="Nakai R."/>
            <person name="Aoki K."/>
            <person name="Shimoeda N."/>
            <person name="Ohno G."/>
            <person name="Miyazaki Y."/>
            <person name="Kudoh S."/>
            <person name="Imura S."/>
            <person name="Watanabe K."/>
            <person name="Ishii Y."/>
            <person name="Tateda K."/>
        </authorList>
    </citation>
    <scope>NUCLEOTIDE SEQUENCE [LARGE SCALE GENOMIC DNA]</scope>
    <source>
        <strain evidence="2">TUM19329</strain>
    </source>
</reference>
<name>A0A6F8T510_9GAMM</name>
<feature type="transmembrane region" description="Helical" evidence="1">
    <location>
        <begin position="73"/>
        <end position="89"/>
    </location>
</feature>
<dbReference type="Proteomes" id="UP000502894">
    <property type="component" value="Chromosome"/>
</dbReference>
<dbReference type="RefSeq" id="WP_173236934.1">
    <property type="nucleotide sequence ID" value="NZ_AP022839.1"/>
</dbReference>
<feature type="transmembrane region" description="Helical" evidence="1">
    <location>
        <begin position="101"/>
        <end position="119"/>
    </location>
</feature>
<gene>
    <name evidence="2" type="ORF">TUM19329_16540</name>
</gene>
<evidence type="ECO:0000313" key="3">
    <source>
        <dbReference type="Proteomes" id="UP000502894"/>
    </source>
</evidence>
<accession>A0A6F8T510</accession>
<keyword evidence="3" id="KW-1185">Reference proteome</keyword>
<organism evidence="2 3">
    <name type="scientific">Legionella antarctica</name>
    <dbReference type="NCBI Taxonomy" id="2708020"/>
    <lineage>
        <taxon>Bacteria</taxon>
        <taxon>Pseudomonadati</taxon>
        <taxon>Pseudomonadota</taxon>
        <taxon>Gammaproteobacteria</taxon>
        <taxon>Legionellales</taxon>
        <taxon>Legionellaceae</taxon>
        <taxon>Legionella</taxon>
    </lineage>
</organism>
<evidence type="ECO:0000256" key="1">
    <source>
        <dbReference type="SAM" id="Phobius"/>
    </source>
</evidence>
<evidence type="ECO:0008006" key="4">
    <source>
        <dbReference type="Google" id="ProtNLM"/>
    </source>
</evidence>
<feature type="transmembrane region" description="Helical" evidence="1">
    <location>
        <begin position="12"/>
        <end position="31"/>
    </location>
</feature>
<sequence length="136" mass="14875">MANIVPQLKVRFTIVIRHIIQSTTACLLAMTKGNLSVLTSQHWKIAFSTGLGAGLIALLVSYGNWVKFQTSRYGVAFIAFVGTFIADYVSHSSGSSWKETFATAIGAALLSLFVSFTPLDRYVALLQKEKIKENVT</sequence>
<keyword evidence="1" id="KW-0472">Membrane</keyword>
<evidence type="ECO:0000313" key="2">
    <source>
        <dbReference type="EMBL" id="BCA95293.1"/>
    </source>
</evidence>
<keyword evidence="1" id="KW-1133">Transmembrane helix</keyword>
<feature type="transmembrane region" description="Helical" evidence="1">
    <location>
        <begin position="43"/>
        <end position="61"/>
    </location>
</feature>
<dbReference type="KEGG" id="lant:TUM19329_16540"/>
<dbReference type="EMBL" id="AP022839">
    <property type="protein sequence ID" value="BCA95293.1"/>
    <property type="molecule type" value="Genomic_DNA"/>
</dbReference>
<dbReference type="AlphaFoldDB" id="A0A6F8T510"/>